<evidence type="ECO:0000313" key="14">
    <source>
        <dbReference type="Ensembl" id="ENSCPBP00000014378.1"/>
    </source>
</evidence>
<keyword evidence="13" id="KW-1133">Transmembrane helix</keyword>
<evidence type="ECO:0000256" key="10">
    <source>
        <dbReference type="PIRSR" id="PIRSR037177-1"/>
    </source>
</evidence>
<dbReference type="EC" id="2.1.1.6" evidence="1"/>
<dbReference type="GO" id="GO:0035812">
    <property type="term" value="P:renal sodium excretion"/>
    <property type="evidence" value="ECO:0007669"/>
    <property type="project" value="Ensembl"/>
</dbReference>
<evidence type="ECO:0000256" key="12">
    <source>
        <dbReference type="PIRSR" id="PIRSR037177-3"/>
    </source>
</evidence>
<evidence type="ECO:0000313" key="15">
    <source>
        <dbReference type="Proteomes" id="UP000694380"/>
    </source>
</evidence>
<dbReference type="GO" id="GO:0032094">
    <property type="term" value="P:response to food"/>
    <property type="evidence" value="ECO:0007669"/>
    <property type="project" value="Ensembl"/>
</dbReference>
<dbReference type="InterPro" id="IPR002935">
    <property type="entry name" value="SAM_O-MeTrfase"/>
</dbReference>
<dbReference type="GO" id="GO:0006979">
    <property type="term" value="P:response to oxidative stress"/>
    <property type="evidence" value="ECO:0007669"/>
    <property type="project" value="Ensembl"/>
</dbReference>
<dbReference type="Gene3D" id="3.40.50.150">
    <property type="entry name" value="Vaccinia Virus protein VP39"/>
    <property type="match status" value="1"/>
</dbReference>
<dbReference type="GO" id="GO:0050965">
    <property type="term" value="P:detection of temperature stimulus involved in sensory perception of pain"/>
    <property type="evidence" value="ECO:0007669"/>
    <property type="project" value="Ensembl"/>
</dbReference>
<dbReference type="GO" id="GO:0042420">
    <property type="term" value="P:dopamine catabolic process"/>
    <property type="evidence" value="ECO:0007669"/>
    <property type="project" value="Ensembl"/>
</dbReference>
<dbReference type="GO" id="GO:0005977">
    <property type="term" value="P:glycogen metabolic process"/>
    <property type="evidence" value="ECO:0007669"/>
    <property type="project" value="Ensembl"/>
</dbReference>
<dbReference type="GO" id="GO:0016206">
    <property type="term" value="F:catechol O-methyltransferase activity"/>
    <property type="evidence" value="ECO:0007669"/>
    <property type="project" value="UniProtKB-EC"/>
</dbReference>
<keyword evidence="15" id="KW-1185">Reference proteome</keyword>
<keyword evidence="8" id="KW-0128">Catecholamine metabolism</keyword>
<feature type="binding site" evidence="10">
    <location>
        <position position="123"/>
    </location>
    <ligand>
        <name>S-adenosyl-L-methionine</name>
        <dbReference type="ChEBI" id="CHEBI:59789"/>
    </ligand>
</feature>
<dbReference type="GO" id="GO:0007613">
    <property type="term" value="P:memory"/>
    <property type="evidence" value="ECO:0007669"/>
    <property type="project" value="Ensembl"/>
</dbReference>
<evidence type="ECO:0000256" key="4">
    <source>
        <dbReference type="ARBA" id="ARBA00022691"/>
    </source>
</evidence>
<dbReference type="SUPFAM" id="SSF53335">
    <property type="entry name" value="S-adenosyl-L-methionine-dependent methyltransferases"/>
    <property type="match status" value="1"/>
</dbReference>
<dbReference type="GO" id="GO:0097205">
    <property type="term" value="P:renal filtration"/>
    <property type="evidence" value="ECO:0007669"/>
    <property type="project" value="Ensembl"/>
</dbReference>
<feature type="binding site" evidence="11">
    <location>
        <position position="225"/>
    </location>
    <ligand>
        <name>substrate</name>
    </ligand>
</feature>
<dbReference type="GO" id="GO:0001975">
    <property type="term" value="P:response to amphetamine"/>
    <property type="evidence" value="ECO:0007669"/>
    <property type="project" value="Ensembl"/>
</dbReference>
<dbReference type="CDD" id="cd02440">
    <property type="entry name" value="AdoMet_MTases"/>
    <property type="match status" value="1"/>
</dbReference>
<dbReference type="GO" id="GO:0006693">
    <property type="term" value="P:prostaglandin metabolic process"/>
    <property type="evidence" value="ECO:0007669"/>
    <property type="project" value="Ensembl"/>
</dbReference>
<evidence type="ECO:0000256" key="5">
    <source>
        <dbReference type="ARBA" id="ARBA00022723"/>
    </source>
</evidence>
<dbReference type="GO" id="GO:0097018">
    <property type="term" value="P:renal albumin absorption"/>
    <property type="evidence" value="ECO:0007669"/>
    <property type="project" value="Ensembl"/>
</dbReference>
<evidence type="ECO:0000256" key="1">
    <source>
        <dbReference type="ARBA" id="ARBA00012880"/>
    </source>
</evidence>
<dbReference type="GO" id="GO:0009611">
    <property type="term" value="P:response to wounding"/>
    <property type="evidence" value="ECO:0007669"/>
    <property type="project" value="Ensembl"/>
</dbReference>
<feature type="binding site" evidence="10">
    <location>
        <position position="222"/>
    </location>
    <ligand>
        <name>S-adenosyl-L-methionine</name>
        <dbReference type="ChEBI" id="CHEBI:59789"/>
    </ligand>
</feature>
<keyword evidence="13" id="KW-0472">Membrane</keyword>
<evidence type="ECO:0000256" key="9">
    <source>
        <dbReference type="ARBA" id="ARBA00023453"/>
    </source>
</evidence>
<dbReference type="GO" id="GO:0005829">
    <property type="term" value="C:cytosol"/>
    <property type="evidence" value="ECO:0007669"/>
    <property type="project" value="Ensembl"/>
</dbReference>
<feature type="binding site" evidence="10">
    <location>
        <position position="153"/>
    </location>
    <ligand>
        <name>S-adenosyl-L-methionine</name>
        <dbReference type="ChEBI" id="CHEBI:59789"/>
    </ligand>
</feature>
<keyword evidence="6 12" id="KW-0460">Magnesium</keyword>
<dbReference type="GO" id="GO:0048243">
    <property type="term" value="P:norepinephrine secretion"/>
    <property type="evidence" value="ECO:0007669"/>
    <property type="project" value="Ensembl"/>
</dbReference>
<dbReference type="Pfam" id="PF01596">
    <property type="entry name" value="Methyltransf_3"/>
    <property type="match status" value="1"/>
</dbReference>
<evidence type="ECO:0000256" key="2">
    <source>
        <dbReference type="ARBA" id="ARBA00022603"/>
    </source>
</evidence>
<dbReference type="PANTHER" id="PTHR43836:SF3">
    <property type="entry name" value="CATECHOL O-METHYLTRANSFERASE"/>
    <property type="match status" value="1"/>
</dbReference>
<feature type="binding site" evidence="11">
    <location>
        <position position="280"/>
    </location>
    <ligand>
        <name>substrate</name>
    </ligand>
</feature>
<name>A0A8C3FUY3_CHRPI</name>
<dbReference type="GO" id="GO:0001963">
    <property type="term" value="P:synaptic transmission, dopaminergic"/>
    <property type="evidence" value="ECO:0007669"/>
    <property type="project" value="Ensembl"/>
</dbReference>
<dbReference type="InterPro" id="IPR029063">
    <property type="entry name" value="SAM-dependent_MTases_sf"/>
</dbReference>
<dbReference type="GO" id="GO:0009636">
    <property type="term" value="P:response to toxic substance"/>
    <property type="evidence" value="ECO:0007669"/>
    <property type="project" value="Ensembl"/>
</dbReference>
<dbReference type="PROSITE" id="PS51682">
    <property type="entry name" value="SAM_OMT_I"/>
    <property type="match status" value="1"/>
</dbReference>
<dbReference type="GO" id="GO:1990776">
    <property type="term" value="P:response to angiotensin"/>
    <property type="evidence" value="ECO:0007669"/>
    <property type="project" value="Ensembl"/>
</dbReference>
<evidence type="ECO:0000256" key="13">
    <source>
        <dbReference type="SAM" id="Phobius"/>
    </source>
</evidence>
<feature type="binding site" evidence="12">
    <location>
        <position position="250"/>
    </location>
    <ligand>
        <name>Mg(2+)</name>
        <dbReference type="ChEBI" id="CHEBI:18420"/>
    </ligand>
</feature>
<dbReference type="GO" id="GO:0000287">
    <property type="term" value="F:magnesium ion binding"/>
    <property type="evidence" value="ECO:0007669"/>
    <property type="project" value="InterPro"/>
</dbReference>
<dbReference type="GO" id="GO:0009410">
    <property type="term" value="P:response to xenobiotic stimulus"/>
    <property type="evidence" value="ECO:0007669"/>
    <property type="project" value="Ensembl"/>
</dbReference>
<dbReference type="GO" id="GO:0030425">
    <property type="term" value="C:dendrite"/>
    <property type="evidence" value="ECO:0007669"/>
    <property type="project" value="TreeGrafter"/>
</dbReference>
<feature type="binding site" evidence="11">
    <location>
        <position position="251"/>
    </location>
    <ligand>
        <name>substrate</name>
    </ligand>
</feature>
<evidence type="ECO:0000256" key="11">
    <source>
        <dbReference type="PIRSR" id="PIRSR037177-2"/>
    </source>
</evidence>
<dbReference type="GO" id="GO:1903350">
    <property type="term" value="P:response to dopamine"/>
    <property type="evidence" value="ECO:0007669"/>
    <property type="project" value="Ensembl"/>
</dbReference>
<dbReference type="GO" id="GO:0032259">
    <property type="term" value="P:methylation"/>
    <property type="evidence" value="ECO:0007669"/>
    <property type="project" value="UniProtKB-KW"/>
</dbReference>
<evidence type="ECO:0000256" key="8">
    <source>
        <dbReference type="ARBA" id="ARBA00022939"/>
    </source>
</evidence>
<dbReference type="GO" id="GO:0001662">
    <property type="term" value="P:behavioral fear response"/>
    <property type="evidence" value="ECO:0007669"/>
    <property type="project" value="Ensembl"/>
</dbReference>
<dbReference type="PANTHER" id="PTHR43836">
    <property type="entry name" value="CATECHOL O-METHYLTRANSFERASE 1-RELATED"/>
    <property type="match status" value="1"/>
</dbReference>
<dbReference type="GeneID" id="101942054"/>
<dbReference type="GO" id="GO:0010467">
    <property type="term" value="P:gene expression"/>
    <property type="evidence" value="ECO:0007669"/>
    <property type="project" value="Ensembl"/>
</dbReference>
<dbReference type="GO" id="GO:1902074">
    <property type="term" value="P:response to salt"/>
    <property type="evidence" value="ECO:0007669"/>
    <property type="project" value="Ensembl"/>
</dbReference>
<evidence type="ECO:0000256" key="6">
    <source>
        <dbReference type="ARBA" id="ARBA00022842"/>
    </source>
</evidence>
<accession>A0A8C3FUY3</accession>
<dbReference type="GO" id="GO:0001666">
    <property type="term" value="P:response to hypoxia"/>
    <property type="evidence" value="ECO:0007669"/>
    <property type="project" value="Ensembl"/>
</dbReference>
<reference evidence="14" key="1">
    <citation type="submission" date="2025-08" db="UniProtKB">
        <authorList>
            <consortium name="Ensembl"/>
        </authorList>
    </citation>
    <scope>IDENTIFICATION</scope>
</reference>
<dbReference type="Ensembl" id="ENSCPBT00000017076.1">
    <property type="protein sequence ID" value="ENSCPBP00000014378.1"/>
    <property type="gene ID" value="ENSCPBG00000010707.1"/>
</dbReference>
<organism evidence="14 15">
    <name type="scientific">Chrysemys picta bellii</name>
    <name type="common">Western painted turtle</name>
    <name type="synonym">Emys bellii</name>
    <dbReference type="NCBI Taxonomy" id="8478"/>
    <lineage>
        <taxon>Eukaryota</taxon>
        <taxon>Metazoa</taxon>
        <taxon>Chordata</taxon>
        <taxon>Craniata</taxon>
        <taxon>Vertebrata</taxon>
        <taxon>Euteleostomi</taxon>
        <taxon>Archelosauria</taxon>
        <taxon>Testudinata</taxon>
        <taxon>Testudines</taxon>
        <taxon>Cryptodira</taxon>
        <taxon>Durocryptodira</taxon>
        <taxon>Testudinoidea</taxon>
        <taxon>Emydidae</taxon>
        <taxon>Chrysemys</taxon>
    </lineage>
</organism>
<dbReference type="CTD" id="1312"/>
<feature type="transmembrane region" description="Helical" evidence="13">
    <location>
        <begin position="38"/>
        <end position="59"/>
    </location>
</feature>
<dbReference type="GO" id="GO:0035264">
    <property type="term" value="P:multicellular organism growth"/>
    <property type="evidence" value="ECO:0007669"/>
    <property type="project" value="Ensembl"/>
</dbReference>
<evidence type="ECO:0000256" key="7">
    <source>
        <dbReference type="ARBA" id="ARBA00022867"/>
    </source>
</evidence>
<keyword evidence="2" id="KW-0489">Methyltransferase</keyword>
<dbReference type="GO" id="GO:0035640">
    <property type="term" value="P:exploration behavior"/>
    <property type="evidence" value="ECO:0007669"/>
    <property type="project" value="Ensembl"/>
</dbReference>
<dbReference type="GeneTree" id="ENSGT00940000155317"/>
<dbReference type="GO" id="GO:0016036">
    <property type="term" value="P:cellular response to phosphate starvation"/>
    <property type="evidence" value="ECO:0007669"/>
    <property type="project" value="Ensembl"/>
</dbReference>
<dbReference type="GO" id="GO:0021696">
    <property type="term" value="P:cerebellar cortex morphogenesis"/>
    <property type="evidence" value="ECO:0007669"/>
    <property type="project" value="Ensembl"/>
</dbReference>
<feature type="binding site" evidence="12">
    <location>
        <position position="222"/>
    </location>
    <ligand>
        <name>Mg(2+)</name>
        <dbReference type="ChEBI" id="CHEBI:18420"/>
    </ligand>
</feature>
<dbReference type="GO" id="GO:0051412">
    <property type="term" value="P:response to corticosterone"/>
    <property type="evidence" value="ECO:0007669"/>
    <property type="project" value="Ensembl"/>
</dbReference>
<keyword evidence="13" id="KW-0812">Transmembrane</keyword>
<dbReference type="GO" id="GO:0032835">
    <property type="term" value="P:glomerulus development"/>
    <property type="evidence" value="ECO:0007669"/>
    <property type="project" value="Ensembl"/>
</dbReference>
<dbReference type="GO" id="GO:0031982">
    <property type="term" value="C:vesicle"/>
    <property type="evidence" value="ECO:0007669"/>
    <property type="project" value="Ensembl"/>
</dbReference>
<dbReference type="GO" id="GO:0001964">
    <property type="term" value="P:startle response"/>
    <property type="evidence" value="ECO:0007669"/>
    <property type="project" value="Ensembl"/>
</dbReference>
<gene>
    <name evidence="14" type="primary">COMT</name>
</gene>
<comment type="similarity">
    <text evidence="9">Belongs to the class I-like SAM-binding methyltransferase superfamily. Cation-dependent O-methyltransferase family.</text>
</comment>
<reference evidence="14" key="2">
    <citation type="submission" date="2025-09" db="UniProtKB">
        <authorList>
            <consortium name="Ensembl"/>
        </authorList>
    </citation>
    <scope>IDENTIFICATION</scope>
</reference>
<dbReference type="RefSeq" id="XP_042697472.2">
    <property type="nucleotide sequence ID" value="XM_042841538.2"/>
</dbReference>
<dbReference type="InterPro" id="IPR017128">
    <property type="entry name" value="Catechol_O-MeTrfase_euk"/>
</dbReference>
<dbReference type="AlphaFoldDB" id="A0A8C3FUY3"/>
<dbReference type="GO" id="GO:0042415">
    <property type="term" value="P:norepinephrine metabolic process"/>
    <property type="evidence" value="ECO:0007669"/>
    <property type="project" value="Ensembl"/>
</dbReference>
<comment type="cofactor">
    <cofactor evidence="12">
        <name>Mg(2+)</name>
        <dbReference type="ChEBI" id="CHEBI:18420"/>
    </cofactor>
    <text evidence="12">Binds 1 Mg(2+) ion per subunit.</text>
</comment>
<keyword evidence="5 12" id="KW-0479">Metal-binding</keyword>
<keyword evidence="3" id="KW-0808">Transferase</keyword>
<dbReference type="GO" id="GO:0016020">
    <property type="term" value="C:membrane"/>
    <property type="evidence" value="ECO:0007669"/>
    <property type="project" value="TreeGrafter"/>
</dbReference>
<dbReference type="GO" id="GO:0034097">
    <property type="term" value="P:response to cytokine"/>
    <property type="evidence" value="ECO:0007669"/>
    <property type="project" value="Ensembl"/>
</dbReference>
<evidence type="ECO:0000256" key="3">
    <source>
        <dbReference type="ARBA" id="ARBA00022679"/>
    </source>
</evidence>
<feature type="binding site" evidence="12">
    <location>
        <position position="251"/>
    </location>
    <ligand>
        <name>Mg(2+)</name>
        <dbReference type="ChEBI" id="CHEBI:18420"/>
    </ligand>
</feature>
<dbReference type="GO" id="GO:0071626">
    <property type="term" value="P:mastication"/>
    <property type="evidence" value="ECO:0007669"/>
    <property type="project" value="Ensembl"/>
</dbReference>
<dbReference type="GO" id="GO:0071314">
    <property type="term" value="P:cellular response to cocaine"/>
    <property type="evidence" value="ECO:0007669"/>
    <property type="project" value="Ensembl"/>
</dbReference>
<dbReference type="GO" id="GO:0046959">
    <property type="term" value="P:habituation"/>
    <property type="evidence" value="ECO:0007669"/>
    <property type="project" value="Ensembl"/>
</dbReference>
<dbReference type="FunFam" id="3.40.50.150:FF:000054">
    <property type="entry name" value="Catechol O-methyltransferase"/>
    <property type="match status" value="1"/>
</dbReference>
<feature type="binding site" evidence="10">
    <location>
        <position position="171"/>
    </location>
    <ligand>
        <name>S-adenosyl-L-methionine</name>
        <dbReference type="ChEBI" id="CHEBI:59789"/>
    </ligand>
</feature>
<keyword evidence="7" id="KW-0531">Neurotransmitter degradation</keyword>
<dbReference type="GO" id="GO:0045202">
    <property type="term" value="C:synapse"/>
    <property type="evidence" value="ECO:0007669"/>
    <property type="project" value="GOC"/>
</dbReference>
<dbReference type="GO" id="GO:0033344">
    <property type="term" value="P:cholesterol efflux"/>
    <property type="evidence" value="ECO:0007669"/>
    <property type="project" value="Ensembl"/>
</dbReference>
<dbReference type="PIRSF" id="PIRSF037177">
    <property type="entry name" value="Catechol_O-mtfrase_euk"/>
    <property type="match status" value="1"/>
</dbReference>
<protein>
    <recommendedName>
        <fullName evidence="1">catechol O-methyltransferase</fullName>
        <ecNumber evidence="1">2.1.1.6</ecNumber>
    </recommendedName>
</protein>
<sequence length="295" mass="33171">MNGIVCGSDLNSKAGEESQSCSGTGRTSDIRTEMLESYPILLSIVTSLLFIVLLLAVLIRNNGWAAILWNEIVLQKITNFIMAQSKEERILNFVLQNAVRGDPQSVLDTIDKYCSQKEWAMNVGDEKGLILDKILEETKPSVLLELGTYCGYSAVRIARLLNPSARFLTIEFNPAFAAIARQMIEFAGVQDKVKILEGPSETIIPQLKKKHEVDTLDFVFLDHWKDRYMPDTILLLDHGLLRKGSVILADNVIVPGAPEFIKYIRNNNRFECTNYPAHVEYMKVKDAMEKAVFVG</sequence>
<dbReference type="GO" id="GO:0008542">
    <property type="term" value="P:visual learning"/>
    <property type="evidence" value="ECO:0007669"/>
    <property type="project" value="Ensembl"/>
</dbReference>
<dbReference type="Proteomes" id="UP000694380">
    <property type="component" value="Unplaced"/>
</dbReference>
<dbReference type="GO" id="GO:0002001">
    <property type="term" value="P:renin secretion into blood stream"/>
    <property type="evidence" value="ECO:0007669"/>
    <property type="project" value="Ensembl"/>
</dbReference>
<dbReference type="GO" id="GO:0060840">
    <property type="term" value="P:artery development"/>
    <property type="evidence" value="ECO:0007669"/>
    <property type="project" value="Ensembl"/>
</dbReference>
<proteinExistence type="inferred from homology"/>
<dbReference type="GO" id="GO:0014046">
    <property type="term" value="P:dopamine secretion"/>
    <property type="evidence" value="ECO:0007669"/>
    <property type="project" value="Ensembl"/>
</dbReference>
<keyword evidence="4 10" id="KW-0949">S-adenosyl-L-methionine</keyword>
<dbReference type="GO" id="GO:0030424">
    <property type="term" value="C:axon"/>
    <property type="evidence" value="ECO:0007669"/>
    <property type="project" value="TreeGrafter"/>
</dbReference>